<organism evidence="1">
    <name type="scientific">Salmonella enterica subsp. houtenae serovar 45:g,z51:-</name>
    <dbReference type="NCBI Taxonomy" id="1967611"/>
    <lineage>
        <taxon>Bacteria</taxon>
        <taxon>Pseudomonadati</taxon>
        <taxon>Pseudomonadota</taxon>
        <taxon>Gammaproteobacteria</taxon>
        <taxon>Enterobacterales</taxon>
        <taxon>Enterobacteriaceae</taxon>
        <taxon>Salmonella</taxon>
    </lineage>
</organism>
<protein>
    <submittedName>
        <fullName evidence="1">Uncharacterized protein</fullName>
    </submittedName>
</protein>
<comment type="caution">
    <text evidence="1">The sequence shown here is derived from an EMBL/GenBank/DDBJ whole genome shotgun (WGS) entry which is preliminary data.</text>
</comment>
<reference evidence="1" key="2">
    <citation type="submission" date="2018-07" db="EMBL/GenBank/DDBJ databases">
        <authorList>
            <consortium name="NCBI Pathogen Detection Project"/>
        </authorList>
    </citation>
    <scope>NUCLEOTIDE SEQUENCE</scope>
    <source>
        <strain evidence="1">2584-68</strain>
    </source>
</reference>
<gene>
    <name evidence="1" type="ORF">GNB58_004642</name>
</gene>
<sequence>MGDYGVRVYHPDGSHFDFNERSTVCRVLGVGVQKYGGNLSNDRTWNFSTGLQVPEGYDWWLWQSYNTNQNWGIATLGIHWAFGPSGSSVATPYLDDNRVINVRWDFTASDQRVKGNSVSKIIQKTGGIYGAVAWPVAQSHDYGFQIYGVDNLAGVFDTSLVSYLMWKGEIDIHDGWSPQNINPGMSVSNCICFFHTTDPNYIIGIDSYARYRVWLHGRKADAPVRAKVCIFGNGAPLSPLSDYGLEVWSPQTGQRVYNSGRDVLIRPQLVSVDSALSIVNDQIRYSPVSVPGIRRPMYAPTNTGAGLGAGVAFNDGGDAMKTYYTWVTSDGFHLYQIPGGQQNPFEEIAYAGFFAYERTDFVYGANPVMVINAEDYFVF</sequence>
<reference evidence="1" key="1">
    <citation type="journal article" date="2018" name="Genome Biol.">
        <title>SKESA: strategic k-mer extension for scrupulous assemblies.</title>
        <authorList>
            <person name="Souvorov A."/>
            <person name="Agarwala R."/>
            <person name="Lipman D.J."/>
        </authorList>
    </citation>
    <scope>NUCLEOTIDE SEQUENCE</scope>
    <source>
        <strain evidence="1">2584-68</strain>
    </source>
</reference>
<proteinExistence type="predicted"/>
<name>A0A736VI07_SALHO</name>
<dbReference type="AlphaFoldDB" id="A0A736VI07"/>
<accession>A0A736VI07</accession>
<dbReference type="EMBL" id="DAATAH010000096">
    <property type="protein sequence ID" value="HAE7767542.1"/>
    <property type="molecule type" value="Genomic_DNA"/>
</dbReference>
<evidence type="ECO:0000313" key="1">
    <source>
        <dbReference type="EMBL" id="HAE7767542.1"/>
    </source>
</evidence>